<sequence>MNRCPRSTEGLTKNAQRNLGKFEYDANVTLSNPPSWHNLLLVLRIWKSCHSHVAPLTVHNAERRFRLDIDDAMQ</sequence>
<evidence type="ECO:0000313" key="1">
    <source>
        <dbReference type="EMBL" id="MBP2400321.1"/>
    </source>
</evidence>
<protein>
    <submittedName>
        <fullName evidence="1">Uncharacterized protein</fullName>
    </submittedName>
</protein>
<dbReference type="EMBL" id="JAGIOJ010000001">
    <property type="protein sequence ID" value="MBP2400321.1"/>
    <property type="molecule type" value="Genomic_DNA"/>
</dbReference>
<keyword evidence="2" id="KW-1185">Reference proteome</keyword>
<proteinExistence type="predicted"/>
<gene>
    <name evidence="1" type="ORF">JOF39_003402</name>
</gene>
<reference evidence="1 2" key="1">
    <citation type="submission" date="2021-03" db="EMBL/GenBank/DDBJ databases">
        <title>Sequencing the genomes of 1000 actinobacteria strains.</title>
        <authorList>
            <person name="Klenk H.-P."/>
        </authorList>
    </citation>
    <scope>NUCLEOTIDE SEQUENCE [LARGE SCALE GENOMIC DNA]</scope>
    <source>
        <strain evidence="1 2">DSM 20168</strain>
    </source>
</reference>
<accession>A0ABS4XUZ3</accession>
<dbReference type="Proteomes" id="UP001195422">
    <property type="component" value="Unassembled WGS sequence"/>
</dbReference>
<organism evidence="1 2">
    <name type="scientific">Glutamicibacter protophormiae</name>
    <name type="common">Brevibacterium protophormiae</name>
    <dbReference type="NCBI Taxonomy" id="37930"/>
    <lineage>
        <taxon>Bacteria</taxon>
        <taxon>Bacillati</taxon>
        <taxon>Actinomycetota</taxon>
        <taxon>Actinomycetes</taxon>
        <taxon>Micrococcales</taxon>
        <taxon>Micrococcaceae</taxon>
        <taxon>Glutamicibacter</taxon>
    </lineage>
</organism>
<evidence type="ECO:0000313" key="2">
    <source>
        <dbReference type="Proteomes" id="UP001195422"/>
    </source>
</evidence>
<name>A0ABS4XUZ3_GLUPR</name>
<comment type="caution">
    <text evidence="1">The sequence shown here is derived from an EMBL/GenBank/DDBJ whole genome shotgun (WGS) entry which is preliminary data.</text>
</comment>